<reference evidence="3" key="1">
    <citation type="journal article" date="2020" name="Cell">
        <title>Large-Scale Comparative Analyses of Tick Genomes Elucidate Their Genetic Diversity and Vector Capacities.</title>
        <authorList>
            <consortium name="Tick Genome and Microbiome Consortium (TIGMIC)"/>
            <person name="Jia N."/>
            <person name="Wang J."/>
            <person name="Shi W."/>
            <person name="Du L."/>
            <person name="Sun Y."/>
            <person name="Zhan W."/>
            <person name="Jiang J.F."/>
            <person name="Wang Q."/>
            <person name="Zhang B."/>
            <person name="Ji P."/>
            <person name="Bell-Sakyi L."/>
            <person name="Cui X.M."/>
            <person name="Yuan T.T."/>
            <person name="Jiang B.G."/>
            <person name="Yang W.F."/>
            <person name="Lam T.T."/>
            <person name="Chang Q.C."/>
            <person name="Ding S.J."/>
            <person name="Wang X.J."/>
            <person name="Zhu J.G."/>
            <person name="Ruan X.D."/>
            <person name="Zhao L."/>
            <person name="Wei J.T."/>
            <person name="Ye R.Z."/>
            <person name="Que T.C."/>
            <person name="Du C.H."/>
            <person name="Zhou Y.H."/>
            <person name="Cheng J.X."/>
            <person name="Dai P.F."/>
            <person name="Guo W.B."/>
            <person name="Han X.H."/>
            <person name="Huang E.J."/>
            <person name="Li L.F."/>
            <person name="Wei W."/>
            <person name="Gao Y.C."/>
            <person name="Liu J.Z."/>
            <person name="Shao H.Z."/>
            <person name="Wang X."/>
            <person name="Wang C.C."/>
            <person name="Yang T.C."/>
            <person name="Huo Q.B."/>
            <person name="Li W."/>
            <person name="Chen H.Y."/>
            <person name="Chen S.E."/>
            <person name="Zhou L.G."/>
            <person name="Ni X.B."/>
            <person name="Tian J.H."/>
            <person name="Sheng Y."/>
            <person name="Liu T."/>
            <person name="Pan Y.S."/>
            <person name="Xia L.Y."/>
            <person name="Li J."/>
            <person name="Zhao F."/>
            <person name="Cao W.C."/>
        </authorList>
    </citation>
    <scope>NUCLEOTIDE SEQUENCE</scope>
    <source>
        <strain evidence="3">Rmic-2018</strain>
    </source>
</reference>
<dbReference type="PROSITE" id="PS50304">
    <property type="entry name" value="TUDOR"/>
    <property type="match status" value="1"/>
</dbReference>
<dbReference type="AlphaFoldDB" id="A0A9J6EWM8"/>
<dbReference type="InterPro" id="IPR035437">
    <property type="entry name" value="SNase_OB-fold_sf"/>
</dbReference>
<dbReference type="InterPro" id="IPR050621">
    <property type="entry name" value="Tudor_domain_containing"/>
</dbReference>
<evidence type="ECO:0000256" key="1">
    <source>
        <dbReference type="SAM" id="MobiDB-lite"/>
    </source>
</evidence>
<dbReference type="SMART" id="SM00333">
    <property type="entry name" value="TUDOR"/>
    <property type="match status" value="1"/>
</dbReference>
<organism evidence="3 4">
    <name type="scientific">Rhipicephalus microplus</name>
    <name type="common">Cattle tick</name>
    <name type="synonym">Boophilus microplus</name>
    <dbReference type="NCBI Taxonomy" id="6941"/>
    <lineage>
        <taxon>Eukaryota</taxon>
        <taxon>Metazoa</taxon>
        <taxon>Ecdysozoa</taxon>
        <taxon>Arthropoda</taxon>
        <taxon>Chelicerata</taxon>
        <taxon>Arachnida</taxon>
        <taxon>Acari</taxon>
        <taxon>Parasitiformes</taxon>
        <taxon>Ixodida</taxon>
        <taxon>Ixodoidea</taxon>
        <taxon>Ixodidae</taxon>
        <taxon>Rhipicephalinae</taxon>
        <taxon>Rhipicephalus</taxon>
        <taxon>Boophilus</taxon>
    </lineage>
</organism>
<dbReference type="PANTHER" id="PTHR22948">
    <property type="entry name" value="TUDOR DOMAIN CONTAINING PROTEIN"/>
    <property type="match status" value="1"/>
</dbReference>
<name>A0A9J6EWM8_RHIMP</name>
<dbReference type="Gene3D" id="2.30.30.140">
    <property type="match status" value="1"/>
</dbReference>
<dbReference type="GO" id="GO:0005737">
    <property type="term" value="C:cytoplasm"/>
    <property type="evidence" value="ECO:0007669"/>
    <property type="project" value="UniProtKB-ARBA"/>
</dbReference>
<dbReference type="Proteomes" id="UP000821866">
    <property type="component" value="Chromosome 1"/>
</dbReference>
<dbReference type="SUPFAM" id="SSF63748">
    <property type="entry name" value="Tudor/PWWP/MBT"/>
    <property type="match status" value="1"/>
</dbReference>
<comment type="caution">
    <text evidence="3">The sequence shown here is derived from an EMBL/GenBank/DDBJ whole genome shotgun (WGS) entry which is preliminary data.</text>
</comment>
<dbReference type="VEuPathDB" id="VectorBase:LOC119167232"/>
<keyword evidence="4" id="KW-1185">Reference proteome</keyword>
<dbReference type="Gene3D" id="2.40.50.90">
    <property type="match status" value="1"/>
</dbReference>
<dbReference type="EMBL" id="JABSTU010000001">
    <property type="protein sequence ID" value="KAH8038673.1"/>
    <property type="molecule type" value="Genomic_DNA"/>
</dbReference>
<protein>
    <recommendedName>
        <fullName evidence="2">Tudor domain-containing protein</fullName>
    </recommendedName>
</protein>
<feature type="region of interest" description="Disordered" evidence="1">
    <location>
        <begin position="329"/>
        <end position="352"/>
    </location>
</feature>
<sequence length="352" mass="37663">MCGKAIAGAQLVAPLDHILVHNSDIVAEVLDGEGASADEDQSDADKCLRHTVAKAAHLLPVLKDMCMVSSESVRGLSHLQKLRKIVTSLHVAFVAFCYGSSLSEFYVQDISQMPELALLQANLHTLCAISGGHKPTQGETCAALFADDGQWYRARVTSLGSTCTVYFIDYGNVAEVPCESICRLPDQCKELPPQAVRCRLHAVRPASGSADWTEEAFSLLVSMIKEGTMFANVQNVAESFVHEVELKPKTGGPSLNEQLVAKGLAERVVTADPAAVPTPEAVITPAVAADTCGLVLAASRVLEVDAKRRQGWGHPTHAGDRICRKCGMVPRHDPRGGQSLDRTGGFSAKGRK</sequence>
<feature type="domain" description="Tudor" evidence="2">
    <location>
        <begin position="134"/>
        <end position="191"/>
    </location>
</feature>
<dbReference type="InterPro" id="IPR002999">
    <property type="entry name" value="Tudor"/>
</dbReference>
<accession>A0A9J6EWM8</accession>
<reference evidence="3" key="2">
    <citation type="submission" date="2021-09" db="EMBL/GenBank/DDBJ databases">
        <authorList>
            <person name="Jia N."/>
            <person name="Wang J."/>
            <person name="Shi W."/>
            <person name="Du L."/>
            <person name="Sun Y."/>
            <person name="Zhan W."/>
            <person name="Jiang J."/>
            <person name="Wang Q."/>
            <person name="Zhang B."/>
            <person name="Ji P."/>
            <person name="Sakyi L.B."/>
            <person name="Cui X."/>
            <person name="Yuan T."/>
            <person name="Jiang B."/>
            <person name="Yang W."/>
            <person name="Lam T.T.-Y."/>
            <person name="Chang Q."/>
            <person name="Ding S."/>
            <person name="Wang X."/>
            <person name="Zhu J."/>
            <person name="Ruan X."/>
            <person name="Zhao L."/>
            <person name="Wei J."/>
            <person name="Que T."/>
            <person name="Du C."/>
            <person name="Cheng J."/>
            <person name="Dai P."/>
            <person name="Han X."/>
            <person name="Huang E."/>
            <person name="Gao Y."/>
            <person name="Liu J."/>
            <person name="Shao H."/>
            <person name="Ye R."/>
            <person name="Li L."/>
            <person name="Wei W."/>
            <person name="Wang X."/>
            <person name="Wang C."/>
            <person name="Huo Q."/>
            <person name="Li W."/>
            <person name="Guo W."/>
            <person name="Chen H."/>
            <person name="Chen S."/>
            <person name="Zhou L."/>
            <person name="Zhou L."/>
            <person name="Ni X."/>
            <person name="Tian J."/>
            <person name="Zhou Y."/>
            <person name="Sheng Y."/>
            <person name="Liu T."/>
            <person name="Pan Y."/>
            <person name="Xia L."/>
            <person name="Li J."/>
            <person name="Zhao F."/>
            <person name="Cao W."/>
        </authorList>
    </citation>
    <scope>NUCLEOTIDE SEQUENCE</scope>
    <source>
        <strain evidence="3">Rmic-2018</strain>
        <tissue evidence="3">Larvae</tissue>
    </source>
</reference>
<evidence type="ECO:0000259" key="2">
    <source>
        <dbReference type="PROSITE" id="PS50304"/>
    </source>
</evidence>
<dbReference type="FunFam" id="2.30.30.140:FF:000018">
    <property type="entry name" value="Serine/threonine-protein kinase 31"/>
    <property type="match status" value="1"/>
</dbReference>
<evidence type="ECO:0000313" key="3">
    <source>
        <dbReference type="EMBL" id="KAH8038673.1"/>
    </source>
</evidence>
<dbReference type="PANTHER" id="PTHR22948:SF29">
    <property type="entry name" value="FI02030P-RELATED"/>
    <property type="match status" value="1"/>
</dbReference>
<proteinExistence type="predicted"/>
<gene>
    <name evidence="3" type="ORF">HPB51_002817</name>
</gene>
<evidence type="ECO:0000313" key="4">
    <source>
        <dbReference type="Proteomes" id="UP000821866"/>
    </source>
</evidence>
<dbReference type="Pfam" id="PF00567">
    <property type="entry name" value="TUDOR"/>
    <property type="match status" value="1"/>
</dbReference>